<dbReference type="AlphaFoldDB" id="A0A9Q5JHY6"/>
<organism evidence="2 3">
    <name type="scientific">Floricoccus penangensis</name>
    <dbReference type="NCBI Taxonomy" id="1859475"/>
    <lineage>
        <taxon>Bacteria</taxon>
        <taxon>Bacillati</taxon>
        <taxon>Bacillota</taxon>
        <taxon>Bacilli</taxon>
        <taxon>Lactobacillales</taxon>
        <taxon>Streptococcaceae</taxon>
        <taxon>Floricoccus</taxon>
    </lineage>
</organism>
<feature type="domain" description="Glycosyltransferase 2-like" evidence="1">
    <location>
        <begin position="5"/>
        <end position="165"/>
    </location>
</feature>
<dbReference type="Gene3D" id="3.90.550.10">
    <property type="entry name" value="Spore Coat Polysaccharide Biosynthesis Protein SpsA, Chain A"/>
    <property type="match status" value="1"/>
</dbReference>
<dbReference type="CDD" id="cd04196">
    <property type="entry name" value="GT_2_like_d"/>
    <property type="match status" value="1"/>
</dbReference>
<dbReference type="RefSeq" id="WP_070787040.1">
    <property type="nucleotide sequence ID" value="NZ_MKIQ01000002.1"/>
</dbReference>
<proteinExistence type="predicted"/>
<evidence type="ECO:0000313" key="2">
    <source>
        <dbReference type="EMBL" id="OFI47932.1"/>
    </source>
</evidence>
<dbReference type="Proteomes" id="UP000177273">
    <property type="component" value="Unassembled WGS sequence"/>
</dbReference>
<dbReference type="PANTHER" id="PTHR22916">
    <property type="entry name" value="GLYCOSYLTRANSFERASE"/>
    <property type="match status" value="1"/>
</dbReference>
<dbReference type="EMBL" id="MKIQ01000002">
    <property type="protein sequence ID" value="OFI47932.1"/>
    <property type="molecule type" value="Genomic_DNA"/>
</dbReference>
<dbReference type="PANTHER" id="PTHR22916:SF3">
    <property type="entry name" value="UDP-GLCNAC:BETAGAL BETA-1,3-N-ACETYLGLUCOSAMINYLTRANSFERASE-LIKE PROTEIN 1"/>
    <property type="match status" value="1"/>
</dbReference>
<evidence type="ECO:0000259" key="1">
    <source>
        <dbReference type="Pfam" id="PF00535"/>
    </source>
</evidence>
<dbReference type="SUPFAM" id="SSF53448">
    <property type="entry name" value="Nucleotide-diphospho-sugar transferases"/>
    <property type="match status" value="1"/>
</dbReference>
<evidence type="ECO:0000313" key="3">
    <source>
        <dbReference type="Proteomes" id="UP000177273"/>
    </source>
</evidence>
<dbReference type="Pfam" id="PF00535">
    <property type="entry name" value="Glycos_transf_2"/>
    <property type="match status" value="1"/>
</dbReference>
<name>A0A9Q5JHY6_9LACT</name>
<reference evidence="3" key="1">
    <citation type="submission" date="2016-09" db="EMBL/GenBank/DDBJ databases">
        <title>Draft genome sequence of a novel species of the family Streptococcaceae isolated from flowers.</title>
        <authorList>
            <person name="Chuah L.-O."/>
            <person name="Yap K.-P."/>
            <person name="Thong K.L."/>
            <person name="Liong M.T."/>
            <person name="Ahmad R."/>
            <person name="Rusul G."/>
        </authorList>
    </citation>
    <scope>NUCLEOTIDE SEQUENCE [LARGE SCALE GENOMIC DNA]</scope>
    <source>
        <strain evidence="3">HibF3</strain>
    </source>
</reference>
<dbReference type="InterPro" id="IPR029044">
    <property type="entry name" value="Nucleotide-diphossugar_trans"/>
</dbReference>
<dbReference type="InterPro" id="IPR001173">
    <property type="entry name" value="Glyco_trans_2-like"/>
</dbReference>
<protein>
    <submittedName>
        <fullName evidence="2">Alpha-L-Rha alpha-1,3-L-rhamnosyltransferase</fullName>
    </submittedName>
</protein>
<gene>
    <name evidence="2" type="ORF">BG262_08040</name>
</gene>
<sequence length="313" mass="37182">MKVNIVMSTYNGEKYLSEQIESIQNQTFSDWTLLIRDDGSTDNTVDIIKKYVSEDNRIKFINEEKTKNLGVINSFYSLIKYNQADYYFFSDQDDYWLPEKIELTLNEAQKHNNSKPIMYYTDLKVVDKNLNVLNESMIRSQSSHANTKLIQELTENTVTGCVSMINHTLAEKWNTTDNIIMHDWYLALLASALGELVYIDKPTELYRQHDSNVLGARILDKQFKIFREGPRKIFSRYWDLIHRSQAQANNIIRNFSDEIDESDRELIENFVDIDQLSFIERFRRLIKYKYTKNQKKHIIVFRTLLLFNLYNKE</sequence>
<dbReference type="GO" id="GO:0016758">
    <property type="term" value="F:hexosyltransferase activity"/>
    <property type="evidence" value="ECO:0007669"/>
    <property type="project" value="UniProtKB-ARBA"/>
</dbReference>
<comment type="caution">
    <text evidence="2">The sequence shown here is derived from an EMBL/GenBank/DDBJ whole genome shotgun (WGS) entry which is preliminary data.</text>
</comment>
<keyword evidence="3" id="KW-1185">Reference proteome</keyword>
<dbReference type="OrthoDB" id="9802649at2"/>
<accession>A0A9Q5JHY6</accession>